<proteinExistence type="predicted"/>
<protein>
    <submittedName>
        <fullName evidence="1">Uncharacterized protein</fullName>
    </submittedName>
</protein>
<evidence type="ECO:0000313" key="2">
    <source>
        <dbReference type="Proteomes" id="UP001295684"/>
    </source>
</evidence>
<sequence length="214" mass="24334">MLYSSSLYSKFNHANSGSLPSSVIAKEIQSCLSIHRYLKNKCETEKDKAFMSEVLFIVLNCGFLCFDPEEADSLHTQISNLVRRCSHEDPDYLLMKILDNLVQYCNVNTPSEIMSKYFSGCEPKNAKEEAISPDSHYQMSQPGASTHTSEFCICQSPIAIANDPRIVLSNMLSSLKTPKMEEFGLYHKQEAQLMENALKRIFMKRRVENAKIEV</sequence>
<dbReference type="EMBL" id="CAMPGE010002254">
    <property type="protein sequence ID" value="CAI2361055.1"/>
    <property type="molecule type" value="Genomic_DNA"/>
</dbReference>
<gene>
    <name evidence="1" type="ORF">ECRASSUSDP1_LOCUS2364</name>
</gene>
<name>A0AAD1U465_EUPCR</name>
<keyword evidence="2" id="KW-1185">Reference proteome</keyword>
<dbReference type="Proteomes" id="UP001295684">
    <property type="component" value="Unassembled WGS sequence"/>
</dbReference>
<dbReference type="AlphaFoldDB" id="A0AAD1U465"/>
<comment type="caution">
    <text evidence="1">The sequence shown here is derived from an EMBL/GenBank/DDBJ whole genome shotgun (WGS) entry which is preliminary data.</text>
</comment>
<reference evidence="1" key="1">
    <citation type="submission" date="2023-07" db="EMBL/GenBank/DDBJ databases">
        <authorList>
            <consortium name="AG Swart"/>
            <person name="Singh M."/>
            <person name="Singh A."/>
            <person name="Seah K."/>
            <person name="Emmerich C."/>
        </authorList>
    </citation>
    <scope>NUCLEOTIDE SEQUENCE</scope>
    <source>
        <strain evidence="1">DP1</strain>
    </source>
</reference>
<evidence type="ECO:0000313" key="1">
    <source>
        <dbReference type="EMBL" id="CAI2361055.1"/>
    </source>
</evidence>
<organism evidence="1 2">
    <name type="scientific">Euplotes crassus</name>
    <dbReference type="NCBI Taxonomy" id="5936"/>
    <lineage>
        <taxon>Eukaryota</taxon>
        <taxon>Sar</taxon>
        <taxon>Alveolata</taxon>
        <taxon>Ciliophora</taxon>
        <taxon>Intramacronucleata</taxon>
        <taxon>Spirotrichea</taxon>
        <taxon>Hypotrichia</taxon>
        <taxon>Euplotida</taxon>
        <taxon>Euplotidae</taxon>
        <taxon>Moneuplotes</taxon>
    </lineage>
</organism>
<accession>A0AAD1U465</accession>